<protein>
    <recommendedName>
        <fullName evidence="1">Carbohydrate-binding domain-containing protein</fullName>
    </recommendedName>
</protein>
<dbReference type="EMBL" id="DYUD01000004">
    <property type="protein sequence ID" value="HJG87940.1"/>
    <property type="molecule type" value="Genomic_DNA"/>
</dbReference>
<accession>A0A921MPB9</accession>
<dbReference type="AlphaFoldDB" id="A0A921MPB9"/>
<name>A0A921MPB9_9BACT</name>
<evidence type="ECO:0000259" key="1">
    <source>
        <dbReference type="Pfam" id="PF16011"/>
    </source>
</evidence>
<dbReference type="Proteomes" id="UP000757103">
    <property type="component" value="Unassembled WGS sequence"/>
</dbReference>
<evidence type="ECO:0000313" key="3">
    <source>
        <dbReference type="Proteomes" id="UP000757103"/>
    </source>
</evidence>
<gene>
    <name evidence="2" type="ORF">K8U91_00490</name>
</gene>
<dbReference type="GO" id="GO:0004553">
    <property type="term" value="F:hydrolase activity, hydrolyzing O-glycosyl compounds"/>
    <property type="evidence" value="ECO:0007669"/>
    <property type="project" value="InterPro"/>
</dbReference>
<reference evidence="2" key="1">
    <citation type="journal article" date="2021" name="PeerJ">
        <title>Extensive microbial diversity within the chicken gut microbiome revealed by metagenomics and culture.</title>
        <authorList>
            <person name="Gilroy R."/>
            <person name="Ravi A."/>
            <person name="Getino M."/>
            <person name="Pursley I."/>
            <person name="Horton D.L."/>
            <person name="Alikhan N.F."/>
            <person name="Baker D."/>
            <person name="Gharbi K."/>
            <person name="Hall N."/>
            <person name="Watson M."/>
            <person name="Adriaenssens E.M."/>
            <person name="Foster-Nyarko E."/>
            <person name="Jarju S."/>
            <person name="Secka A."/>
            <person name="Antonio M."/>
            <person name="Oren A."/>
            <person name="Chaudhuri R.R."/>
            <person name="La Ragione R."/>
            <person name="Hildebrand F."/>
            <person name="Pallen M.J."/>
        </authorList>
    </citation>
    <scope>NUCLEOTIDE SEQUENCE</scope>
    <source>
        <strain evidence="2">CHK121-7720</strain>
    </source>
</reference>
<dbReference type="Pfam" id="PF16011">
    <property type="entry name" value="CBM9_2"/>
    <property type="match status" value="1"/>
</dbReference>
<comment type="caution">
    <text evidence="2">The sequence shown here is derived from an EMBL/GenBank/DDBJ whole genome shotgun (WGS) entry which is preliminary data.</text>
</comment>
<dbReference type="GO" id="GO:0016052">
    <property type="term" value="P:carbohydrate catabolic process"/>
    <property type="evidence" value="ECO:0007669"/>
    <property type="project" value="InterPro"/>
</dbReference>
<dbReference type="Gene3D" id="2.60.40.1190">
    <property type="match status" value="1"/>
</dbReference>
<reference evidence="2" key="2">
    <citation type="submission" date="2021-09" db="EMBL/GenBank/DDBJ databases">
        <authorList>
            <person name="Gilroy R."/>
        </authorList>
    </citation>
    <scope>NUCLEOTIDE SEQUENCE</scope>
    <source>
        <strain evidence="2">CHK121-7720</strain>
    </source>
</reference>
<evidence type="ECO:0000313" key="2">
    <source>
        <dbReference type="EMBL" id="HJG87940.1"/>
    </source>
</evidence>
<dbReference type="RefSeq" id="WP_273305061.1">
    <property type="nucleotide sequence ID" value="NZ_DYUD01000004.1"/>
</dbReference>
<dbReference type="CDD" id="cd09620">
    <property type="entry name" value="CBM9_like_3"/>
    <property type="match status" value="1"/>
</dbReference>
<sequence length="216" mass="24730">MKKVIEVPFVAGLGDKPLAQVSEILETQGVRQAIDCVDWPDEFPYKPIVSFSIARDNQYLYIDYFVRGNYLLAVNSTDNSPVWQDSCVEFFIQIPGEKYYYNFEFNCIGTALAARRTSRSDAEHFSPEKMARIKRYSTVGNKPFREMEGLFSWGLLVAIPFDLVGLDGEHLPEAVAANFYKCADGSSLPHYLSWSPIPVEKPDFHRPEYFGELRFK</sequence>
<dbReference type="SUPFAM" id="SSF49344">
    <property type="entry name" value="CBD9-like"/>
    <property type="match status" value="1"/>
</dbReference>
<dbReference type="GO" id="GO:0030246">
    <property type="term" value="F:carbohydrate binding"/>
    <property type="evidence" value="ECO:0007669"/>
    <property type="project" value="InterPro"/>
</dbReference>
<organism evidence="2 3">
    <name type="scientific">Barnesiella viscericola</name>
    <dbReference type="NCBI Taxonomy" id="397865"/>
    <lineage>
        <taxon>Bacteria</taxon>
        <taxon>Pseudomonadati</taxon>
        <taxon>Bacteroidota</taxon>
        <taxon>Bacteroidia</taxon>
        <taxon>Bacteroidales</taxon>
        <taxon>Barnesiellaceae</taxon>
        <taxon>Barnesiella</taxon>
    </lineage>
</organism>
<dbReference type="InterPro" id="IPR010502">
    <property type="entry name" value="Carb-bd_dom_fam9"/>
</dbReference>
<proteinExistence type="predicted"/>
<feature type="domain" description="Carbohydrate-binding" evidence="1">
    <location>
        <begin position="24"/>
        <end position="215"/>
    </location>
</feature>